<protein>
    <submittedName>
        <fullName evidence="3">Ricin-type beta-trefoil lectin domain protein</fullName>
    </submittedName>
</protein>
<accession>A0ABS5KT49</accession>
<comment type="caution">
    <text evidence="3">The sequence shown here is derived from an EMBL/GenBank/DDBJ whole genome shotgun (WGS) entry which is preliminary data.</text>
</comment>
<dbReference type="Proteomes" id="UP000730482">
    <property type="component" value="Unassembled WGS sequence"/>
</dbReference>
<dbReference type="InterPro" id="IPR035992">
    <property type="entry name" value="Ricin_B-like_lectins"/>
</dbReference>
<evidence type="ECO:0000259" key="2">
    <source>
        <dbReference type="SMART" id="SM00458"/>
    </source>
</evidence>
<dbReference type="SUPFAM" id="SSF50370">
    <property type="entry name" value="Ricin B-like lectins"/>
    <property type="match status" value="1"/>
</dbReference>
<dbReference type="CDD" id="cd23669">
    <property type="entry name" value="GH55_SacteLam55A-like"/>
    <property type="match status" value="1"/>
</dbReference>
<proteinExistence type="predicted"/>
<evidence type="ECO:0000313" key="3">
    <source>
        <dbReference type="EMBL" id="MBS2549228.1"/>
    </source>
</evidence>
<keyword evidence="4" id="KW-1185">Reference proteome</keyword>
<reference evidence="3 4" key="1">
    <citation type="submission" date="2020-02" db="EMBL/GenBank/DDBJ databases">
        <title>Acidophilic actinobacteria isolated from forest soil.</title>
        <authorList>
            <person name="Golinska P."/>
        </authorList>
    </citation>
    <scope>NUCLEOTIDE SEQUENCE [LARGE SCALE GENOMIC DNA]</scope>
    <source>
        <strain evidence="3 4">NL8</strain>
    </source>
</reference>
<feature type="chain" id="PRO_5045836120" evidence="1">
    <location>
        <begin position="32"/>
        <end position="728"/>
    </location>
</feature>
<dbReference type="CDD" id="cd23451">
    <property type="entry name" value="beta-trefoil_Ricin_laminarinase"/>
    <property type="match status" value="1"/>
</dbReference>
<name>A0ABS5KT49_9ACTN</name>
<sequence>MDAAMRIRIPTAGLGALVLTAGLLTIGQAAAAPKAHAADPVGAITGYQGLCLDDRGASTANLNPVQVYTCNGSNAQSWTVDSASSTLQDLGKCLDINSAGTANGTTVDLYDCNGSGAQVWVPQSNGELLNPESGRCLDDTGFGGSGTQAQIWDCADSSNQKWTLPTGGGGGGGIPHPDFGPNVTIFDPSMPTSTIQADINNVYNQQVGNEFGTQRNALLFAPGSYNVDIPVGYNTEVAGLGLSPDAVDITGGTVHVAGHTADGNATQNFWRDAENMEVSPPSGSTMWAVSQADPFRRMDVNGGMLLYDNTHGSGGNWSSGGYIGDSRISGQIDSGTQQQFLTQDTAMNGGWTGSNWNMVFVGDTNAPSTSFPNPPYTTVAQTPTVREKPFIYVDSSGTWQVFVPALRTNAQGPDWTNGTPAGTSVPVSQFSIVKPGDTSATINAALAAGKSLIVTPGVYHLASALNITSPNTVVLGLGMATLVPDNGNAAITTADVDGIDIAGLLISANSTNSAVLMRIGASKTGVSHASDPTELQDVFFRIGGDQQAQATQALVVNSDNVIGDDLWLWRADHTNGVGWTVNPSNNGLVVHGDNVTMYGLAVEHFEQYQTEWFGNGGRTYFYQSECPYDVPDQGSWSPPNGAEGYASYLVDPSVTSHEAWGLGIYAYFRDNPSVMLDHAIETPNTSGVKFHDMVTTVLGGDGTINHQVNETGGQVTPSNNVSYLVGYP</sequence>
<dbReference type="Gene3D" id="2.160.20.10">
    <property type="entry name" value="Single-stranded right-handed beta-helix, Pectin lyase-like"/>
    <property type="match status" value="1"/>
</dbReference>
<gene>
    <name evidence="3" type="ORF">KGQ19_20400</name>
</gene>
<keyword evidence="1" id="KW-0732">Signal</keyword>
<dbReference type="SUPFAM" id="SSF51126">
    <property type="entry name" value="Pectin lyase-like"/>
    <property type="match status" value="1"/>
</dbReference>
<dbReference type="EMBL" id="JAAFYZ010000066">
    <property type="protein sequence ID" value="MBS2549228.1"/>
    <property type="molecule type" value="Genomic_DNA"/>
</dbReference>
<organism evidence="3 4">
    <name type="scientific">Catenulispora pinistramenti</name>
    <dbReference type="NCBI Taxonomy" id="2705254"/>
    <lineage>
        <taxon>Bacteria</taxon>
        <taxon>Bacillati</taxon>
        <taxon>Actinomycetota</taxon>
        <taxon>Actinomycetes</taxon>
        <taxon>Catenulisporales</taxon>
        <taxon>Catenulisporaceae</taxon>
        <taxon>Catenulispora</taxon>
    </lineage>
</organism>
<dbReference type="InterPro" id="IPR000772">
    <property type="entry name" value="Ricin_B_lectin"/>
</dbReference>
<dbReference type="Gene3D" id="2.80.10.50">
    <property type="match status" value="1"/>
</dbReference>
<evidence type="ECO:0000256" key="1">
    <source>
        <dbReference type="SAM" id="SignalP"/>
    </source>
</evidence>
<dbReference type="InterPro" id="IPR011050">
    <property type="entry name" value="Pectin_lyase_fold/virulence"/>
</dbReference>
<dbReference type="SMART" id="SM00458">
    <property type="entry name" value="RICIN"/>
    <property type="match status" value="1"/>
</dbReference>
<dbReference type="InterPro" id="IPR012334">
    <property type="entry name" value="Pectin_lyas_fold"/>
</dbReference>
<dbReference type="InterPro" id="IPR059186">
    <property type="entry name" value="SACTE_4363"/>
</dbReference>
<feature type="domain" description="Ricin B lectin" evidence="2">
    <location>
        <begin position="39"/>
        <end position="165"/>
    </location>
</feature>
<dbReference type="Pfam" id="PF00652">
    <property type="entry name" value="Ricin_B_lectin"/>
    <property type="match status" value="1"/>
</dbReference>
<feature type="signal peptide" evidence="1">
    <location>
        <begin position="1"/>
        <end position="31"/>
    </location>
</feature>
<evidence type="ECO:0000313" key="4">
    <source>
        <dbReference type="Proteomes" id="UP000730482"/>
    </source>
</evidence>
<dbReference type="PROSITE" id="PS50231">
    <property type="entry name" value="RICIN_B_LECTIN"/>
    <property type="match status" value="1"/>
</dbReference>